<dbReference type="EMBL" id="CP115611">
    <property type="protein sequence ID" value="WBW72029.1"/>
    <property type="molecule type" value="Genomic_DNA"/>
</dbReference>
<dbReference type="InterPro" id="IPR013902">
    <property type="entry name" value="Mug135-like_C"/>
</dbReference>
<dbReference type="Proteomes" id="UP001212411">
    <property type="component" value="Chromosome 1"/>
</dbReference>
<feature type="domain" description="Mug135-like C-terminal" evidence="2">
    <location>
        <begin position="159"/>
        <end position="222"/>
    </location>
</feature>
<dbReference type="KEGG" id="som:SOMG_00018"/>
<sequence>MNQDLFSNPFGIAPPSNDSFAALSKFTYEFAEAIPQDRFDSFKSKLASLHKAVTSKLEGGETRPRDDMSEVRRILQELREGQSELREGQSELREGQTNLREEMIQGISRLEGRVDSFANDFRSNNAETFSRMNRNENRINMTRSSSQRSENIINRVAAKNTKPIPFVNGQEPPNDLPELLNISDVDSLNLNQLKTYVKGYDQSFDENEPQASLKRKLADYSGFITPQESLYEFSEGNETLRDVGNINSTPSLRRTSRRH</sequence>
<evidence type="ECO:0000313" key="3">
    <source>
        <dbReference type="EMBL" id="WBW72029.1"/>
    </source>
</evidence>
<protein>
    <recommendedName>
        <fullName evidence="2">Mug135-like C-terminal domain-containing protein</fullName>
    </recommendedName>
</protein>
<evidence type="ECO:0000313" key="4">
    <source>
        <dbReference type="Proteomes" id="UP001212411"/>
    </source>
</evidence>
<dbReference type="RefSeq" id="XP_056036272.1">
    <property type="nucleotide sequence ID" value="XM_056178817.1"/>
</dbReference>
<name>A0AAE9W995_9SCHI</name>
<comment type="similarity">
    <text evidence="1">Belongs to the UPF0612 family.</text>
</comment>
<keyword evidence="4" id="KW-1185">Reference proteome</keyword>
<organism evidence="3 4">
    <name type="scientific">Schizosaccharomyces osmophilus</name>
    <dbReference type="NCBI Taxonomy" id="2545709"/>
    <lineage>
        <taxon>Eukaryota</taxon>
        <taxon>Fungi</taxon>
        <taxon>Dikarya</taxon>
        <taxon>Ascomycota</taxon>
        <taxon>Taphrinomycotina</taxon>
        <taxon>Schizosaccharomycetes</taxon>
        <taxon>Schizosaccharomycetales</taxon>
        <taxon>Schizosaccharomycetaceae</taxon>
        <taxon>Schizosaccharomyces</taxon>
    </lineage>
</organism>
<proteinExistence type="inferred from homology"/>
<dbReference type="GeneID" id="80873506"/>
<evidence type="ECO:0000256" key="1">
    <source>
        <dbReference type="ARBA" id="ARBA00005788"/>
    </source>
</evidence>
<dbReference type="AlphaFoldDB" id="A0AAE9W995"/>
<accession>A0AAE9W995</accession>
<evidence type="ECO:0000259" key="2">
    <source>
        <dbReference type="Pfam" id="PF08593"/>
    </source>
</evidence>
<dbReference type="Pfam" id="PF08593">
    <property type="entry name" value="Mug135_C"/>
    <property type="match status" value="1"/>
</dbReference>
<gene>
    <name evidence="3" type="ORF">SOMG_00018</name>
</gene>
<reference evidence="3 4" key="1">
    <citation type="journal article" date="2023" name="G3 (Bethesda)">
        <title>A high-quality reference genome for the fission yeast Schizosaccharomyces osmophilus.</title>
        <authorList>
            <person name="Jia G.S."/>
            <person name="Zhang W.C."/>
            <person name="Liang Y."/>
            <person name="Liu X.H."/>
            <person name="Rhind N."/>
            <person name="Pidoux A."/>
            <person name="Brysch-Herzberg M."/>
            <person name="Du L.L."/>
        </authorList>
    </citation>
    <scope>NUCLEOTIDE SEQUENCE [LARGE SCALE GENOMIC DNA]</scope>
    <source>
        <strain evidence="3 4">CBS 15793</strain>
    </source>
</reference>